<dbReference type="SUPFAM" id="SSF51366">
    <property type="entry name" value="Ribulose-phoshate binding barrel"/>
    <property type="match status" value="1"/>
</dbReference>
<dbReference type="InterPro" id="IPR050064">
    <property type="entry name" value="IGPS_HisA/HisF"/>
</dbReference>
<evidence type="ECO:0000313" key="11">
    <source>
        <dbReference type="EMBL" id="ABK78645.1"/>
    </source>
</evidence>
<comment type="pathway">
    <text evidence="1">Amino-acid biosynthesis; L-histidine biosynthesis; L-histidine from 5-phospho-alpha-D-ribose 1-diphosphate: step 5/9.</text>
</comment>
<comment type="similarity">
    <text evidence="10">Belongs to the HisA/HisF family.</text>
</comment>
<keyword evidence="12" id="KW-1185">Reference proteome</keyword>
<dbReference type="InterPro" id="IPR004651">
    <property type="entry name" value="HisF"/>
</dbReference>
<dbReference type="GO" id="GO:0000107">
    <property type="term" value="F:imidazoleglycerol-phosphate synthase activity"/>
    <property type="evidence" value="ECO:0007669"/>
    <property type="project" value="InterPro"/>
</dbReference>
<comment type="catalytic activity">
    <reaction evidence="9">
        <text>5-[(5-phospho-1-deoxy-D-ribulos-1-ylimino)methylamino]-1-(5-phospho-beta-D-ribosyl)imidazole-4-carboxamide + L-glutamine = D-erythro-1-(imidazol-4-yl)glycerol 3-phosphate + 5-amino-1-(5-phospho-beta-D-ribosyl)imidazole-4-carboxamide + L-glutamate + H(+)</text>
        <dbReference type="Rhea" id="RHEA:24793"/>
        <dbReference type="ChEBI" id="CHEBI:15378"/>
        <dbReference type="ChEBI" id="CHEBI:29985"/>
        <dbReference type="ChEBI" id="CHEBI:58278"/>
        <dbReference type="ChEBI" id="CHEBI:58359"/>
        <dbReference type="ChEBI" id="CHEBI:58475"/>
        <dbReference type="ChEBI" id="CHEBI:58525"/>
        <dbReference type="EC" id="4.3.2.10"/>
    </reaction>
</comment>
<keyword evidence="6 11" id="KW-0456">Lyase</keyword>
<dbReference type="Gene3D" id="3.20.20.70">
    <property type="entry name" value="Aldolase class I"/>
    <property type="match status" value="1"/>
</dbReference>
<reference evidence="11 12" key="1">
    <citation type="journal article" date="2006" name="Proc. Natl. Acad. Sci. U.S.A.">
        <title>Genomic analysis of the uncultivated marine crenarchaeote Cenarchaeum symbiosum.</title>
        <authorList>
            <person name="Hallam S.J."/>
            <person name="Konstantinidis K.T."/>
            <person name="Putnam N."/>
            <person name="Schleper C."/>
            <person name="Watanabe Y."/>
            <person name="Sugahara J."/>
            <person name="Preston C."/>
            <person name="de la Torre J."/>
            <person name="Richardson P.M."/>
            <person name="DeLong E.F."/>
        </authorList>
    </citation>
    <scope>NUCLEOTIDE SEQUENCE [LARGE SCALE GENOMIC DNA]</scope>
    <source>
        <strain evidence="12">A</strain>
    </source>
</reference>
<dbReference type="EC" id="4.3.2.10" evidence="2"/>
<dbReference type="InterPro" id="IPR013785">
    <property type="entry name" value="Aldolase_TIM"/>
</dbReference>
<sequence>MAGGRVVKGLHFESLRDAGDPVELAKKYSDEGADELVFLDITASDEGRGTLRELVRDVASVIDIPFTVGGGIGSISDAREILRNGADKVAINTAAVKDPSILTGLMEIFGKQCVVVAIDGKRVPGTDGRNIFGTDAKYWFEVFIYGGKKGTGTDAIWWAGEAARLGAGEVLLTSIDYDGTKNGYDIELTGAVAGSVPVPVVASGGCGGPEHMVDMFKNTDADAALAASIFHYDSHGIRWTKEHLRGTGIPVRL</sequence>
<dbReference type="GO" id="GO:0000105">
    <property type="term" value="P:L-histidine biosynthetic process"/>
    <property type="evidence" value="ECO:0007669"/>
    <property type="project" value="UniProtKB-UniPathway"/>
</dbReference>
<gene>
    <name evidence="11" type="ordered locus">CENSYa_2042</name>
</gene>
<evidence type="ECO:0000256" key="5">
    <source>
        <dbReference type="ARBA" id="ARBA00023102"/>
    </source>
</evidence>
<dbReference type="UniPathway" id="UPA00031">
    <property type="reaction ID" value="UER00010"/>
</dbReference>
<evidence type="ECO:0000256" key="4">
    <source>
        <dbReference type="ARBA" id="ARBA00022605"/>
    </source>
</evidence>
<dbReference type="HOGENOM" id="CLU_048577_4_0_2"/>
<evidence type="ECO:0000256" key="2">
    <source>
        <dbReference type="ARBA" id="ARBA00012809"/>
    </source>
</evidence>
<protein>
    <recommendedName>
        <fullName evidence="3">Imidazole glycerol phosphate synthase subunit HisF</fullName>
        <ecNumber evidence="2">4.3.2.10</ecNumber>
    </recommendedName>
    <alternativeName>
        <fullName evidence="7">IGP synthase subunit HisF</fullName>
    </alternativeName>
    <alternativeName>
        <fullName evidence="8">ImGP synthase subunit HisF</fullName>
    </alternativeName>
</protein>
<dbReference type="NCBIfam" id="TIGR00735">
    <property type="entry name" value="hisF"/>
    <property type="match status" value="1"/>
</dbReference>
<keyword evidence="5 10" id="KW-0368">Histidine biosynthesis</keyword>
<dbReference type="AlphaFoldDB" id="A0RZ78"/>
<name>A0RZ78_CENSY</name>
<evidence type="ECO:0000256" key="6">
    <source>
        <dbReference type="ARBA" id="ARBA00023239"/>
    </source>
</evidence>
<organism evidence="11 12">
    <name type="scientific">Cenarchaeum symbiosum (strain A)</name>
    <dbReference type="NCBI Taxonomy" id="414004"/>
    <lineage>
        <taxon>Archaea</taxon>
        <taxon>Nitrososphaerota</taxon>
        <taxon>Candidatus Cenarchaeales</taxon>
        <taxon>Candidatus Cenarchaeaceae</taxon>
        <taxon>Candidatus Cenarchaeum</taxon>
    </lineage>
</organism>
<evidence type="ECO:0000256" key="1">
    <source>
        <dbReference type="ARBA" id="ARBA00005091"/>
    </source>
</evidence>
<proteinExistence type="inferred from homology"/>
<evidence type="ECO:0000256" key="3">
    <source>
        <dbReference type="ARBA" id="ARBA00016318"/>
    </source>
</evidence>
<dbReference type="EnsemblBacteria" id="ABK78645">
    <property type="protein sequence ID" value="ABK78645"/>
    <property type="gene ID" value="CENSYa_2042"/>
</dbReference>
<dbReference type="KEGG" id="csy:CENSYa_2042"/>
<accession>A0RZ78</accession>
<evidence type="ECO:0000256" key="9">
    <source>
        <dbReference type="ARBA" id="ARBA00047838"/>
    </source>
</evidence>
<dbReference type="InterPro" id="IPR006062">
    <property type="entry name" value="His_biosynth"/>
</dbReference>
<evidence type="ECO:0000256" key="7">
    <source>
        <dbReference type="ARBA" id="ARBA00031409"/>
    </source>
</evidence>
<dbReference type="GO" id="GO:0016829">
    <property type="term" value="F:lyase activity"/>
    <property type="evidence" value="ECO:0007669"/>
    <property type="project" value="UniProtKB-KW"/>
</dbReference>
<dbReference type="PANTHER" id="PTHR21235:SF2">
    <property type="entry name" value="IMIDAZOLE GLYCEROL PHOSPHATE SYNTHASE HISHF"/>
    <property type="match status" value="1"/>
</dbReference>
<dbReference type="Proteomes" id="UP000000758">
    <property type="component" value="Chromosome"/>
</dbReference>
<dbReference type="CDD" id="cd04731">
    <property type="entry name" value="HisF"/>
    <property type="match status" value="1"/>
</dbReference>
<dbReference type="STRING" id="414004.CENSYa_2042"/>
<dbReference type="PATRIC" id="fig|414004.10.peg.1874"/>
<dbReference type="InterPro" id="IPR011060">
    <property type="entry name" value="RibuloseP-bd_barrel"/>
</dbReference>
<dbReference type="EMBL" id="DP000238">
    <property type="protein sequence ID" value="ABK78645.1"/>
    <property type="molecule type" value="Genomic_DNA"/>
</dbReference>
<keyword evidence="4 10" id="KW-0028">Amino-acid biosynthesis</keyword>
<dbReference type="Pfam" id="PF00977">
    <property type="entry name" value="His_biosynth"/>
    <property type="match status" value="1"/>
</dbReference>
<dbReference type="PANTHER" id="PTHR21235">
    <property type="entry name" value="IMIDAZOLE GLYCEROL PHOSPHATE SYNTHASE SUBUNIT HISF/H IGP SYNTHASE SUBUNIT HISF/H"/>
    <property type="match status" value="1"/>
</dbReference>
<evidence type="ECO:0000313" key="12">
    <source>
        <dbReference type="Proteomes" id="UP000000758"/>
    </source>
</evidence>
<evidence type="ECO:0000256" key="10">
    <source>
        <dbReference type="RuleBase" id="RU003657"/>
    </source>
</evidence>
<evidence type="ECO:0000256" key="8">
    <source>
        <dbReference type="ARBA" id="ARBA00032401"/>
    </source>
</evidence>